<dbReference type="Proteomes" id="UP000595095">
    <property type="component" value="Chromosome"/>
</dbReference>
<dbReference type="InterPro" id="IPR027417">
    <property type="entry name" value="P-loop_NTPase"/>
</dbReference>
<evidence type="ECO:0000313" key="3">
    <source>
        <dbReference type="Proteomes" id="UP000595095"/>
    </source>
</evidence>
<dbReference type="Gene3D" id="3.40.50.300">
    <property type="entry name" value="P-loop containing nucleotide triphosphate hydrolases"/>
    <property type="match status" value="1"/>
</dbReference>
<dbReference type="Gene3D" id="1.10.8.60">
    <property type="match status" value="1"/>
</dbReference>
<dbReference type="GO" id="GO:0006270">
    <property type="term" value="P:DNA replication initiation"/>
    <property type="evidence" value="ECO:0007669"/>
    <property type="project" value="TreeGrafter"/>
</dbReference>
<protein>
    <submittedName>
        <fullName evidence="2">DnaA regulatory inactivator Hda</fullName>
    </submittedName>
</protein>
<organism evidence="2 3">
    <name type="scientific">Salinimonas marina</name>
    <dbReference type="NCBI Taxonomy" id="2785918"/>
    <lineage>
        <taxon>Bacteria</taxon>
        <taxon>Pseudomonadati</taxon>
        <taxon>Pseudomonadota</taxon>
        <taxon>Gammaproteobacteria</taxon>
        <taxon>Alteromonadales</taxon>
        <taxon>Alteromonadaceae</taxon>
        <taxon>Alteromonas/Salinimonas group</taxon>
        <taxon>Salinimonas</taxon>
    </lineage>
</organism>
<feature type="domain" description="Hda lid" evidence="1">
    <location>
        <begin position="180"/>
        <end position="243"/>
    </location>
</feature>
<dbReference type="NCBIfam" id="TIGR03420">
    <property type="entry name" value="DnaA_homol_Hda"/>
    <property type="match status" value="1"/>
</dbReference>
<dbReference type="EMBL" id="CP064795">
    <property type="protein sequence ID" value="QPG07163.1"/>
    <property type="molecule type" value="Genomic_DNA"/>
</dbReference>
<dbReference type="PANTHER" id="PTHR30050">
    <property type="entry name" value="CHROMOSOMAL REPLICATION INITIATOR PROTEIN DNAA"/>
    <property type="match status" value="1"/>
</dbReference>
<sequence>MGEQLPLPVSLPVDETFDSFVMAANQQLVTTLRQLCDSAPQWHHQPELTTLAAQRLPLLSIVGASGRGKSHLLYGVCHRLAERGISHLYLNLSQTGELRPGVFEGLETLTLVALDNLHAIAGNAQWEEALFHLINRIIDQPGAVLICTSQLGAASPQYHLPDLRSRLQWGTTFQLQSLSDEQRIQALGLRARQKGLRFSDSALQFLLHHYDRSLKNLMLLLERLDTRSLQEQKKITVALVKRELGLD</sequence>
<keyword evidence="3" id="KW-1185">Reference proteome</keyword>
<gene>
    <name evidence="2" type="primary">hda</name>
    <name evidence="2" type="ORF">IT774_07135</name>
</gene>
<dbReference type="AlphaFoldDB" id="A0A7S9E084"/>
<proteinExistence type="predicted"/>
<dbReference type="SUPFAM" id="SSF52540">
    <property type="entry name" value="P-loop containing nucleoside triphosphate hydrolases"/>
    <property type="match status" value="1"/>
</dbReference>
<dbReference type="InterPro" id="IPR055199">
    <property type="entry name" value="Hda_lid"/>
</dbReference>
<dbReference type="GO" id="GO:0032297">
    <property type="term" value="P:negative regulation of DNA-templated DNA replication initiation"/>
    <property type="evidence" value="ECO:0007669"/>
    <property type="project" value="InterPro"/>
</dbReference>
<dbReference type="KEGG" id="smaa:IT774_07135"/>
<dbReference type="PANTHER" id="PTHR30050:SF5">
    <property type="entry name" value="DNAA REGULATORY INACTIVATOR HDA"/>
    <property type="match status" value="1"/>
</dbReference>
<evidence type="ECO:0000313" key="2">
    <source>
        <dbReference type="EMBL" id="QPG07163.1"/>
    </source>
</evidence>
<reference evidence="2 3" key="1">
    <citation type="submission" date="2020-11" db="EMBL/GenBank/DDBJ databases">
        <title>Complete genome sequence for Salinimonas sp. strain G2-b.</title>
        <authorList>
            <person name="Park S.-J."/>
        </authorList>
    </citation>
    <scope>NUCLEOTIDE SEQUENCE [LARGE SCALE GENOMIC DNA]</scope>
    <source>
        <strain evidence="2 3">G2-b</strain>
    </source>
</reference>
<evidence type="ECO:0000259" key="1">
    <source>
        <dbReference type="Pfam" id="PF22688"/>
    </source>
</evidence>
<name>A0A7S9E084_9ALTE</name>
<accession>A0A7S9E084</accession>
<dbReference type="Pfam" id="PF22688">
    <property type="entry name" value="Hda_lid"/>
    <property type="match status" value="1"/>
</dbReference>
<dbReference type="InterPro" id="IPR017788">
    <property type="entry name" value="Hda"/>
</dbReference>